<dbReference type="RefSeq" id="XP_044551207.1">
    <property type="nucleotide sequence ID" value="XM_044690866.1"/>
</dbReference>
<dbReference type="PANTHER" id="PTHR45982:SF1">
    <property type="entry name" value="REGULATOR OF CHROMOSOME CONDENSATION"/>
    <property type="match status" value="1"/>
</dbReference>
<feature type="region of interest" description="Disordered" evidence="2">
    <location>
        <begin position="150"/>
        <end position="176"/>
    </location>
</feature>
<gene>
    <name evidence="3" type="ORF">C9374_001547</name>
</gene>
<protein>
    <submittedName>
        <fullName evidence="3">Uncharacterized protein</fullName>
    </submittedName>
</protein>
<feature type="repeat" description="RCC1" evidence="1">
    <location>
        <begin position="629"/>
        <end position="729"/>
    </location>
</feature>
<sequence>MNPIEGSCCHATTSTTSSRENKPIKNVVSFQNSQQHSSHIKLSSLHQDSLEEIYSCGLHSSGQTGLQISTTTSSSSAPSSTRNSQNLTSSSSSSSHRSRSNYSSNYHVPTNCSYSSATSAMPNTSPMMRPLRIPHLYNVMFDSSAESSCCQNDTGAGSRILDSSSSSNSSTPDLDEVFSTQNLNASEDMGEFNSREELSSSEEEQVIENSMNSKHSGSKRLQSKSTTHSSSTALIKSVHCGWYHSLILTMSGKILSCGANYSHQAGQSCTSNVQTFKPILSIKHPIQMASCGGHHSIAVTLTGDVYLWGECREGQLGVSGLEKLSSTPPTFVEHEKFFQPLALEKNALRKNAIASMNTSPSSASLNVHSQRTNSSPFKSSPVGIPPIVKVCCGGYHSIMILADHTVCAFGKNTYGQCGVWEKLDIQASQASLDEFRVLTPTLIKHFLVPKKNLSQYIHTELLSKRSLSEQAAFYRETTSSHNHSNSIQYSWQDVDIVDCAAGAWHTLLLTKQGRVFGLGDTQYGQLGLENRQDDNSTNPSTSSTRYPLPFLISSLQHERIAAVSCGYFHSVFLTRDGRVYTVGWNAYGQLLVGNTKTHRQVTLVKSLIGIPIVKVSCGWNHGVLLSREGHCYVGGEGKHGQLGYDHHALTEKCLKHLTDCYCHKNVEETSCLEKSSSNTSSSSSNSGCSNSNEEQNCFVCLPLRVGFFHSSKILDVACGRGHTLFLSRGHIPCSKTMLNGDVNAPRHYYYYSCSQNVSPHEVLPLGKALNHEDFGDVILSVRSVVPTFSPSIPNVHHQNKTEKQPSHSNHQYHASSTP</sequence>
<name>A0AA88GQV4_NAELO</name>
<feature type="region of interest" description="Disordered" evidence="2">
    <location>
        <begin position="791"/>
        <end position="818"/>
    </location>
</feature>
<feature type="region of interest" description="Disordered" evidence="2">
    <location>
        <begin position="357"/>
        <end position="378"/>
    </location>
</feature>
<dbReference type="InterPro" id="IPR051553">
    <property type="entry name" value="Ran_GTPase-activating"/>
</dbReference>
<comment type="caution">
    <text evidence="3">The sequence shown here is derived from an EMBL/GenBank/DDBJ whole genome shotgun (WGS) entry which is preliminary data.</text>
</comment>
<evidence type="ECO:0000256" key="1">
    <source>
        <dbReference type="PROSITE-ProRule" id="PRU00235"/>
    </source>
</evidence>
<dbReference type="AlphaFoldDB" id="A0AA88GQV4"/>
<dbReference type="Pfam" id="PF13540">
    <property type="entry name" value="RCC1_2"/>
    <property type="match status" value="5"/>
</dbReference>
<feature type="repeat" description="RCC1" evidence="1">
    <location>
        <begin position="252"/>
        <end position="302"/>
    </location>
</feature>
<feature type="compositionally biased region" description="Low complexity" evidence="2">
    <location>
        <begin position="65"/>
        <end position="105"/>
    </location>
</feature>
<dbReference type="SUPFAM" id="SSF50985">
    <property type="entry name" value="RCC1/BLIP-II"/>
    <property type="match status" value="1"/>
</dbReference>
<feature type="compositionally biased region" description="Polar residues" evidence="2">
    <location>
        <begin position="806"/>
        <end position="818"/>
    </location>
</feature>
<evidence type="ECO:0000313" key="4">
    <source>
        <dbReference type="Proteomes" id="UP000816034"/>
    </source>
</evidence>
<organism evidence="3 4">
    <name type="scientific">Naegleria lovaniensis</name>
    <name type="common">Amoeba</name>
    <dbReference type="NCBI Taxonomy" id="51637"/>
    <lineage>
        <taxon>Eukaryota</taxon>
        <taxon>Discoba</taxon>
        <taxon>Heterolobosea</taxon>
        <taxon>Tetramitia</taxon>
        <taxon>Eutetramitia</taxon>
        <taxon>Vahlkampfiidae</taxon>
        <taxon>Naegleria</taxon>
    </lineage>
</organism>
<dbReference type="PROSITE" id="PS00626">
    <property type="entry name" value="RCC1_2"/>
    <property type="match status" value="5"/>
</dbReference>
<feature type="repeat" description="RCC1" evidence="1">
    <location>
        <begin position="303"/>
        <end position="403"/>
    </location>
</feature>
<proteinExistence type="predicted"/>
<dbReference type="Gene3D" id="2.130.10.30">
    <property type="entry name" value="Regulator of chromosome condensation 1/beta-lactamase-inhibitor protein II"/>
    <property type="match status" value="2"/>
</dbReference>
<keyword evidence="4" id="KW-1185">Reference proteome</keyword>
<evidence type="ECO:0000256" key="2">
    <source>
        <dbReference type="SAM" id="MobiDB-lite"/>
    </source>
</evidence>
<dbReference type="InterPro" id="IPR009091">
    <property type="entry name" value="RCC1/BLIP-II"/>
</dbReference>
<feature type="repeat" description="RCC1" evidence="1">
    <location>
        <begin position="513"/>
        <end position="576"/>
    </location>
</feature>
<feature type="region of interest" description="Disordered" evidence="2">
    <location>
        <begin position="65"/>
        <end position="107"/>
    </location>
</feature>
<dbReference type="PROSITE" id="PS50012">
    <property type="entry name" value="RCC1_3"/>
    <property type="match status" value="5"/>
</dbReference>
<dbReference type="PANTHER" id="PTHR45982">
    <property type="entry name" value="REGULATOR OF CHROMOSOME CONDENSATION"/>
    <property type="match status" value="1"/>
</dbReference>
<dbReference type="PRINTS" id="PR00633">
    <property type="entry name" value="RCCNDNSATION"/>
</dbReference>
<dbReference type="InterPro" id="IPR000408">
    <property type="entry name" value="Reg_chr_condens"/>
</dbReference>
<reference evidence="3 4" key="1">
    <citation type="journal article" date="2018" name="BMC Genomics">
        <title>The genome of Naegleria lovaniensis, the basis for a comparative approach to unravel pathogenicity factors of the human pathogenic amoeba N. fowleri.</title>
        <authorList>
            <person name="Liechti N."/>
            <person name="Schurch N."/>
            <person name="Bruggmann R."/>
            <person name="Wittwer M."/>
        </authorList>
    </citation>
    <scope>NUCLEOTIDE SEQUENCE [LARGE SCALE GENOMIC DNA]</scope>
    <source>
        <strain evidence="3 4">ATCC 30569</strain>
    </source>
</reference>
<feature type="repeat" description="RCC1" evidence="1">
    <location>
        <begin position="577"/>
        <end position="628"/>
    </location>
</feature>
<dbReference type="EMBL" id="PYSW02000013">
    <property type="protein sequence ID" value="KAG2387215.1"/>
    <property type="molecule type" value="Genomic_DNA"/>
</dbReference>
<evidence type="ECO:0000313" key="3">
    <source>
        <dbReference type="EMBL" id="KAG2387215.1"/>
    </source>
</evidence>
<dbReference type="GeneID" id="68094003"/>
<feature type="region of interest" description="Disordered" evidence="2">
    <location>
        <begin position="1"/>
        <end position="23"/>
    </location>
</feature>
<dbReference type="Proteomes" id="UP000816034">
    <property type="component" value="Unassembled WGS sequence"/>
</dbReference>
<accession>A0AA88GQV4</accession>
<feature type="region of interest" description="Disordered" evidence="2">
    <location>
        <begin position="189"/>
        <end position="228"/>
    </location>
</feature>